<gene>
    <name evidence="1" type="ORF">D187_009010</name>
</gene>
<organism evidence="1 2">
    <name type="scientific">Cystobacter fuscus (strain ATCC 25194 / DSM 2262 / NBRC 100088 / M29)</name>
    <dbReference type="NCBI Taxonomy" id="1242864"/>
    <lineage>
        <taxon>Bacteria</taxon>
        <taxon>Pseudomonadati</taxon>
        <taxon>Myxococcota</taxon>
        <taxon>Myxococcia</taxon>
        <taxon>Myxococcales</taxon>
        <taxon>Cystobacterineae</taxon>
        <taxon>Archangiaceae</taxon>
        <taxon>Cystobacter</taxon>
    </lineage>
</organism>
<dbReference type="OrthoDB" id="5497161at2"/>
<dbReference type="AlphaFoldDB" id="S9Q273"/>
<proteinExistence type="predicted"/>
<protein>
    <submittedName>
        <fullName evidence="1">Lipoprotein</fullName>
    </submittedName>
</protein>
<dbReference type="eggNOG" id="ENOG5030UCT">
    <property type="taxonomic scope" value="Bacteria"/>
</dbReference>
<keyword evidence="1" id="KW-0449">Lipoprotein</keyword>
<evidence type="ECO:0000313" key="2">
    <source>
        <dbReference type="Proteomes" id="UP000011682"/>
    </source>
</evidence>
<dbReference type="RefSeq" id="WP_002624091.1">
    <property type="nucleotide sequence ID" value="NZ_ANAH02000071.1"/>
</dbReference>
<name>S9Q273_CYSF2</name>
<accession>S9Q273</accession>
<keyword evidence="2" id="KW-1185">Reference proteome</keyword>
<comment type="caution">
    <text evidence="1">The sequence shown here is derived from an EMBL/GenBank/DDBJ whole genome shotgun (WGS) entry which is preliminary data.</text>
</comment>
<evidence type="ECO:0000313" key="1">
    <source>
        <dbReference type="EMBL" id="EPX55399.1"/>
    </source>
</evidence>
<reference evidence="1" key="1">
    <citation type="submission" date="2013-05" db="EMBL/GenBank/DDBJ databases">
        <title>Genome assembly of Cystobacter fuscus DSM 2262.</title>
        <authorList>
            <person name="Sharma G."/>
            <person name="Khatri I."/>
            <person name="Kaur C."/>
            <person name="Mayilraj S."/>
            <person name="Subramanian S."/>
        </authorList>
    </citation>
    <scope>NUCLEOTIDE SEQUENCE [LARGE SCALE GENOMIC DNA]</scope>
    <source>
        <strain evidence="1">DSM 2262</strain>
    </source>
</reference>
<dbReference type="EMBL" id="ANAH02000071">
    <property type="protein sequence ID" value="EPX55399.1"/>
    <property type="molecule type" value="Genomic_DNA"/>
</dbReference>
<dbReference type="PROSITE" id="PS51257">
    <property type="entry name" value="PROKAR_LIPOPROTEIN"/>
    <property type="match status" value="1"/>
</dbReference>
<dbReference type="Proteomes" id="UP000011682">
    <property type="component" value="Unassembled WGS sequence"/>
</dbReference>
<sequence length="277" mass="29280">MRRSLLLVWGLALGGCAWEPGQGFAVVEPSVRVAYEPLASRAASDGYQRLSSDYQVRLDSASMRLSGIELLASASGSGSGTTFDPARPPPGYSLCHGGHCHRDDGALIPYEQVAAEMGGGGGSSAVVTLATEAPLDLLAPETRAMACAPECALPQTQVSQGRWSVASLRLVGTVRDSRVPARFQGERSFELELPTGTTTDAPVAILTGAVDLPSDRTTPPEAKLRLDLVLTAALFDPVDWGKLVQGDNPVLFNEDARKALVERLSQLKPQAEVSRGE</sequence>